<dbReference type="GO" id="GO:0000398">
    <property type="term" value="P:mRNA splicing, via spliceosome"/>
    <property type="evidence" value="ECO:0007669"/>
    <property type="project" value="TreeGrafter"/>
</dbReference>
<dbReference type="PANTHER" id="PTHR16196:SF0">
    <property type="entry name" value="PRE-MRNA-SPLICING FACTOR CWC25 HOMOLOG"/>
    <property type="match status" value="1"/>
</dbReference>
<gene>
    <name evidence="10" type="ORF">UCREL1_5665</name>
</gene>
<evidence type="ECO:0000256" key="3">
    <source>
        <dbReference type="ARBA" id="ARBA00022664"/>
    </source>
</evidence>
<dbReference type="InterPro" id="IPR019339">
    <property type="entry name" value="CIR_N_dom"/>
</dbReference>
<keyword evidence="6" id="KW-0508">mRNA splicing</keyword>
<comment type="subcellular location">
    <subcellularLocation>
        <location evidence="1">Nucleus</location>
    </subcellularLocation>
</comment>
<keyword evidence="3" id="KW-0507">mRNA processing</keyword>
<feature type="compositionally biased region" description="Gly residues" evidence="8">
    <location>
        <begin position="336"/>
        <end position="351"/>
    </location>
</feature>
<dbReference type="eggNOG" id="KOG3869">
    <property type="taxonomic scope" value="Eukaryota"/>
</dbReference>
<dbReference type="Pfam" id="PF12542">
    <property type="entry name" value="CWC25"/>
    <property type="match status" value="1"/>
</dbReference>
<feature type="compositionally biased region" description="Basic residues" evidence="8">
    <location>
        <begin position="182"/>
        <end position="203"/>
    </location>
</feature>
<dbReference type="EMBL" id="KB706459">
    <property type="protein sequence ID" value="EMR67340.1"/>
    <property type="molecule type" value="Genomic_DNA"/>
</dbReference>
<accession>M7TKT3</accession>
<feature type="compositionally biased region" description="Basic and acidic residues" evidence="8">
    <location>
        <begin position="244"/>
        <end position="263"/>
    </location>
</feature>
<evidence type="ECO:0000256" key="5">
    <source>
        <dbReference type="ARBA" id="ARBA00023054"/>
    </source>
</evidence>
<evidence type="ECO:0000313" key="10">
    <source>
        <dbReference type="EMBL" id="EMR67340.1"/>
    </source>
</evidence>
<dbReference type="GO" id="GO:0005684">
    <property type="term" value="C:U2-type spliceosomal complex"/>
    <property type="evidence" value="ECO:0007669"/>
    <property type="project" value="TreeGrafter"/>
</dbReference>
<feature type="compositionally biased region" description="Basic and acidic residues" evidence="8">
    <location>
        <begin position="296"/>
        <end position="335"/>
    </location>
</feature>
<keyword evidence="7" id="KW-0539">Nucleus</keyword>
<feature type="region of interest" description="Disordered" evidence="8">
    <location>
        <begin position="389"/>
        <end position="424"/>
    </location>
</feature>
<dbReference type="SMART" id="SM01083">
    <property type="entry name" value="Cir_N"/>
    <property type="match status" value="1"/>
</dbReference>
<feature type="domain" description="CBF1-interacting co-repressor CIR N-terminal" evidence="9">
    <location>
        <begin position="8"/>
        <end position="44"/>
    </location>
</feature>
<reference evidence="11" key="1">
    <citation type="journal article" date="2013" name="Genome Announc.">
        <title>Draft genome sequence of the grapevine dieback fungus Eutypa lata UCR-EL1.</title>
        <authorList>
            <person name="Blanco-Ulate B."/>
            <person name="Rolshausen P.E."/>
            <person name="Cantu D."/>
        </authorList>
    </citation>
    <scope>NUCLEOTIDE SEQUENCE [LARGE SCALE GENOMIC DNA]</scope>
    <source>
        <strain evidence="11">UCR-EL1</strain>
    </source>
</reference>
<protein>
    <submittedName>
        <fullName evidence="10">Putative pre-mrna-splicing factor cwc25 protein</fullName>
    </submittedName>
</protein>
<feature type="compositionally biased region" description="Basic and acidic residues" evidence="8">
    <location>
        <begin position="167"/>
        <end position="181"/>
    </location>
</feature>
<dbReference type="Proteomes" id="UP000012174">
    <property type="component" value="Unassembled WGS sequence"/>
</dbReference>
<dbReference type="InterPro" id="IPR051376">
    <property type="entry name" value="CWC25_splicing_factor"/>
</dbReference>
<evidence type="ECO:0000256" key="4">
    <source>
        <dbReference type="ARBA" id="ARBA00022728"/>
    </source>
</evidence>
<feature type="compositionally biased region" description="Basic and acidic residues" evidence="8">
    <location>
        <begin position="389"/>
        <end position="415"/>
    </location>
</feature>
<keyword evidence="4" id="KW-0747">Spliceosome</keyword>
<sequence length="424" mass="48858">MSLLLKKSWHPALMKNQARVYDAEQSEIAERKKTAARLQEIKEERAKEALQADLEKAGGKPRLNRVDWMYEGPSDGQNGTTEELEGFLLGKRRIDNLLTRGSEQETLKKQVGPGPDLAMVPKLNERDTAAKLREDPLLAIKRKEQEAYEAMVNDPIRRQQLLASMGKSEEKPSSRKKEDRHSRRHKHRSDSREHRHRRHHHRSDSRDRDDAGDRRYKSRRSDSRDRSASRDRYESSSRRRRHQERSGRERSESPERSKDYARSRRERSRSPRRSGGGGGGGYDDDQEDRNNKRRRDYSEEPPRGKRRYDSNYDEDRRDSPRNGRYNNNDRRRNERYGGGSNGSGSGGGGGASSSSNADAEERALKLAAMQANASGLDEDRAKRLAALDEKERLAREADDKAREKSGKYGDKEFAHGLRRQLINK</sequence>
<dbReference type="Pfam" id="PF10197">
    <property type="entry name" value="Cir_N"/>
    <property type="match status" value="1"/>
</dbReference>
<evidence type="ECO:0000256" key="1">
    <source>
        <dbReference type="ARBA" id="ARBA00004123"/>
    </source>
</evidence>
<keyword evidence="11" id="KW-1185">Reference proteome</keyword>
<evidence type="ECO:0000256" key="2">
    <source>
        <dbReference type="ARBA" id="ARBA00006695"/>
    </source>
</evidence>
<dbReference type="HOGENOM" id="CLU_025093_0_0_1"/>
<evidence type="ECO:0000256" key="6">
    <source>
        <dbReference type="ARBA" id="ARBA00023187"/>
    </source>
</evidence>
<name>M7TKT3_EUTLA</name>
<dbReference type="OMA" id="SWHPHTM"/>
<dbReference type="InterPro" id="IPR022209">
    <property type="entry name" value="CWC25"/>
</dbReference>
<dbReference type="STRING" id="1287681.M7TKT3"/>
<feature type="compositionally biased region" description="Basic and acidic residues" evidence="8">
    <location>
        <begin position="204"/>
        <end position="237"/>
    </location>
</feature>
<evidence type="ECO:0000259" key="9">
    <source>
        <dbReference type="SMART" id="SM01083"/>
    </source>
</evidence>
<evidence type="ECO:0000256" key="7">
    <source>
        <dbReference type="ARBA" id="ARBA00023242"/>
    </source>
</evidence>
<dbReference type="AlphaFoldDB" id="M7TKT3"/>
<dbReference type="KEGG" id="ela:UCREL1_5665"/>
<evidence type="ECO:0000256" key="8">
    <source>
        <dbReference type="SAM" id="MobiDB-lite"/>
    </source>
</evidence>
<proteinExistence type="inferred from homology"/>
<evidence type="ECO:0000313" key="11">
    <source>
        <dbReference type="Proteomes" id="UP000012174"/>
    </source>
</evidence>
<organism evidence="10 11">
    <name type="scientific">Eutypa lata (strain UCR-EL1)</name>
    <name type="common">Grapevine dieback disease fungus</name>
    <name type="synonym">Eutypa armeniacae</name>
    <dbReference type="NCBI Taxonomy" id="1287681"/>
    <lineage>
        <taxon>Eukaryota</taxon>
        <taxon>Fungi</taxon>
        <taxon>Dikarya</taxon>
        <taxon>Ascomycota</taxon>
        <taxon>Pezizomycotina</taxon>
        <taxon>Sordariomycetes</taxon>
        <taxon>Xylariomycetidae</taxon>
        <taxon>Xylariales</taxon>
        <taxon>Diatrypaceae</taxon>
        <taxon>Eutypa</taxon>
    </lineage>
</organism>
<feature type="region of interest" description="Disordered" evidence="8">
    <location>
        <begin position="101"/>
        <end position="122"/>
    </location>
</feature>
<dbReference type="OrthoDB" id="21123at2759"/>
<dbReference type="PANTHER" id="PTHR16196">
    <property type="entry name" value="CELL CYCLE CONTROL PROTEIN CWF25"/>
    <property type="match status" value="1"/>
</dbReference>
<comment type="similarity">
    <text evidence="2">Belongs to the CWC25 family.</text>
</comment>
<feature type="region of interest" description="Disordered" evidence="8">
    <location>
        <begin position="151"/>
        <end position="362"/>
    </location>
</feature>
<keyword evidence="5" id="KW-0175">Coiled coil</keyword>